<dbReference type="KEGG" id="anr:Ana3638_04090"/>
<feature type="transmembrane region" description="Helical" evidence="1">
    <location>
        <begin position="6"/>
        <end position="25"/>
    </location>
</feature>
<dbReference type="AlphaFoldDB" id="A0A6P1TFU7"/>
<gene>
    <name evidence="2" type="ORF">Ana3638_04090</name>
</gene>
<sequence>MKRNDIILIIVILVFAAAGLLYMNFSKKNGDMVVVKVDGKVYKELPLNKDTTFEIQGVGEGRNLLVIKDGHADVVDANCPDKLCVDQRQIDKDGETIVCLPNKVVVEIESSIENEVDAVAQ</sequence>
<dbReference type="CDD" id="cd09911">
    <property type="entry name" value="Lin0431_like"/>
    <property type="match status" value="1"/>
</dbReference>
<keyword evidence="1" id="KW-1133">Transmembrane helix</keyword>
<dbReference type="InterPro" id="IPR038690">
    <property type="entry name" value="NusG_2_sf"/>
</dbReference>
<dbReference type="Proteomes" id="UP000464314">
    <property type="component" value="Chromosome"/>
</dbReference>
<evidence type="ECO:0000256" key="1">
    <source>
        <dbReference type="SAM" id="Phobius"/>
    </source>
</evidence>
<accession>A0A6P1TFU7</accession>
<keyword evidence="3" id="KW-1185">Reference proteome</keyword>
<dbReference type="RefSeq" id="WP_161836896.1">
    <property type="nucleotide sequence ID" value="NZ_CP048000.1"/>
</dbReference>
<organism evidence="2 3">
    <name type="scientific">Anaerocolumna sedimenticola</name>
    <dbReference type="NCBI Taxonomy" id="2696063"/>
    <lineage>
        <taxon>Bacteria</taxon>
        <taxon>Bacillati</taxon>
        <taxon>Bacillota</taxon>
        <taxon>Clostridia</taxon>
        <taxon>Lachnospirales</taxon>
        <taxon>Lachnospiraceae</taxon>
        <taxon>Anaerocolumna</taxon>
    </lineage>
</organism>
<proteinExistence type="predicted"/>
<dbReference type="Gene3D" id="2.60.320.10">
    <property type="entry name" value="N-utilization substance G protein NusG, insert domain"/>
    <property type="match status" value="1"/>
</dbReference>
<evidence type="ECO:0000313" key="2">
    <source>
        <dbReference type="EMBL" id="QHQ60060.1"/>
    </source>
</evidence>
<keyword evidence="1" id="KW-0812">Transmembrane</keyword>
<evidence type="ECO:0000313" key="3">
    <source>
        <dbReference type="Proteomes" id="UP000464314"/>
    </source>
</evidence>
<dbReference type="Pfam" id="PF07009">
    <property type="entry name" value="NusG_II"/>
    <property type="match status" value="1"/>
</dbReference>
<reference evidence="2 3" key="1">
    <citation type="submission" date="2020-01" db="EMBL/GenBank/DDBJ databases">
        <title>Genome analysis of Anaerocolumna sp. CBA3638.</title>
        <authorList>
            <person name="Kim J."/>
            <person name="Roh S.W."/>
        </authorList>
    </citation>
    <scope>NUCLEOTIDE SEQUENCE [LARGE SCALE GENOMIC DNA]</scope>
    <source>
        <strain evidence="2 3">CBA3638</strain>
    </source>
</reference>
<name>A0A6P1TFU7_9FIRM</name>
<dbReference type="EMBL" id="CP048000">
    <property type="protein sequence ID" value="QHQ60060.1"/>
    <property type="molecule type" value="Genomic_DNA"/>
</dbReference>
<protein>
    <submittedName>
        <fullName evidence="2">NusG domain II-containing protein</fullName>
    </submittedName>
</protein>
<keyword evidence="1" id="KW-0472">Membrane</keyword>